<dbReference type="OrthoDB" id="9805423at2"/>
<dbReference type="AlphaFoldDB" id="A0A1H8GNS9"/>
<dbReference type="InterPro" id="IPR029058">
    <property type="entry name" value="AB_hydrolase_fold"/>
</dbReference>
<keyword evidence="4" id="KW-1185">Reference proteome</keyword>
<reference evidence="3 4" key="1">
    <citation type="submission" date="2016-10" db="EMBL/GenBank/DDBJ databases">
        <authorList>
            <person name="de Groot N.N."/>
        </authorList>
    </citation>
    <scope>NUCLEOTIDE SEQUENCE [LARGE SCALE GENOMIC DNA]</scope>
    <source>
        <strain evidence="3 4">CGMCC 1.10434</strain>
    </source>
</reference>
<dbReference type="RefSeq" id="WP_091493580.1">
    <property type="nucleotide sequence ID" value="NZ_FODJ01000001.1"/>
</dbReference>
<feature type="domain" description="AB hydrolase-1" evidence="2">
    <location>
        <begin position="21"/>
        <end position="124"/>
    </location>
</feature>
<dbReference type="Pfam" id="PF00561">
    <property type="entry name" value="Abhydrolase_1"/>
    <property type="match status" value="1"/>
</dbReference>
<evidence type="ECO:0000313" key="3">
    <source>
        <dbReference type="EMBL" id="SEN45672.1"/>
    </source>
</evidence>
<dbReference type="Proteomes" id="UP000199300">
    <property type="component" value="Unassembled WGS sequence"/>
</dbReference>
<evidence type="ECO:0000256" key="1">
    <source>
        <dbReference type="ARBA" id="ARBA00022801"/>
    </source>
</evidence>
<dbReference type="SUPFAM" id="SSF53474">
    <property type="entry name" value="alpha/beta-Hydrolases"/>
    <property type="match status" value="1"/>
</dbReference>
<accession>A0A1H8GNS9</accession>
<gene>
    <name evidence="3" type="ORF">SAMN04488134_101126</name>
</gene>
<dbReference type="InterPro" id="IPR050266">
    <property type="entry name" value="AB_hydrolase_sf"/>
</dbReference>
<dbReference type="Gene3D" id="3.40.50.1820">
    <property type="entry name" value="alpha/beta hydrolase"/>
    <property type="match status" value="1"/>
</dbReference>
<dbReference type="InterPro" id="IPR000073">
    <property type="entry name" value="AB_hydrolase_1"/>
</dbReference>
<keyword evidence="1" id="KW-0378">Hydrolase</keyword>
<dbReference type="PANTHER" id="PTHR43798">
    <property type="entry name" value="MONOACYLGLYCEROL LIPASE"/>
    <property type="match status" value="1"/>
</dbReference>
<dbReference type="EMBL" id="FODJ01000001">
    <property type="protein sequence ID" value="SEN45672.1"/>
    <property type="molecule type" value="Genomic_DNA"/>
</dbReference>
<dbReference type="PANTHER" id="PTHR43798:SF31">
    <property type="entry name" value="AB HYDROLASE SUPERFAMILY PROTEIN YCLE"/>
    <property type="match status" value="1"/>
</dbReference>
<dbReference type="GO" id="GO:0016020">
    <property type="term" value="C:membrane"/>
    <property type="evidence" value="ECO:0007669"/>
    <property type="project" value="TreeGrafter"/>
</dbReference>
<proteinExistence type="predicted"/>
<organism evidence="3 4">
    <name type="scientific">Amphibacillus marinus</name>
    <dbReference type="NCBI Taxonomy" id="872970"/>
    <lineage>
        <taxon>Bacteria</taxon>
        <taxon>Bacillati</taxon>
        <taxon>Bacillota</taxon>
        <taxon>Bacilli</taxon>
        <taxon>Bacillales</taxon>
        <taxon>Bacillaceae</taxon>
        <taxon>Amphibacillus</taxon>
    </lineage>
</organism>
<dbReference type="STRING" id="872970.SAMN04488134_101126"/>
<evidence type="ECO:0000313" key="4">
    <source>
        <dbReference type="Proteomes" id="UP000199300"/>
    </source>
</evidence>
<sequence>MKCVAFNQSKIYYEVVGAGQPILFIHPPGLGRLVFHYQSPLCQQFKLIMPDLSGHGASTAPYQRNIIKQYCQEIEAILDQENINSVIICAYSAGGIVAQIFASQYANRVNALIVSGGFPKVSTQLLRSIYIAGMLIIDHSSHFLANRLAASNAQDEEQKQRLKQHINKSDVLKWAQFYHNTYQVDIRHYVKQIACPSLFIYGDTRDFTHYYAKLYRSQPHIQLAYVDDGSHQIPAKKPDVFNQLIINFVKHV</sequence>
<dbReference type="GO" id="GO:0016787">
    <property type="term" value="F:hydrolase activity"/>
    <property type="evidence" value="ECO:0007669"/>
    <property type="project" value="UniProtKB-KW"/>
</dbReference>
<protein>
    <submittedName>
        <fullName evidence="3">Pimeloyl-ACP methyl ester carboxylesterase</fullName>
    </submittedName>
</protein>
<name>A0A1H8GNS9_9BACI</name>
<evidence type="ECO:0000259" key="2">
    <source>
        <dbReference type="Pfam" id="PF00561"/>
    </source>
</evidence>